<dbReference type="Proteomes" id="UP000245783">
    <property type="component" value="Unassembled WGS sequence"/>
</dbReference>
<proteinExistence type="predicted"/>
<name>A0A316W8C8_9BASI</name>
<accession>A0A316W8C8</accession>
<dbReference type="InterPro" id="IPR016095">
    <property type="entry name" value="Ribosomal_uL1_3-a/b-sand"/>
</dbReference>
<dbReference type="OrthoDB" id="10251727at2759"/>
<dbReference type="EMBL" id="KZ819355">
    <property type="protein sequence ID" value="PWN45368.1"/>
    <property type="molecule type" value="Genomic_DNA"/>
</dbReference>
<evidence type="ECO:0000313" key="3">
    <source>
        <dbReference type="Proteomes" id="UP000245783"/>
    </source>
</evidence>
<dbReference type="InParanoid" id="A0A316W8C8"/>
<evidence type="ECO:0000313" key="2">
    <source>
        <dbReference type="EMBL" id="PWN45368.1"/>
    </source>
</evidence>
<sequence length="398" mass="43358">MAGTKAASKGSSGRPSKALPASNLKTAPSAPLTSSLPEKSSDPDKLLGRVSRSQCLKAMQALEKQNLKWKSSSASGGKSQLPLEGGSAADEVLFLQVNVKRLSPTRKVKPYRIPLPHSPHAPTSEVLLLVKDPQRATKDLLIANKIKSIHRVVDVSKLKGKFSPYEARRQLMNSYDIFLADERILRMLPKLLGKKWLESKKQPHPVDITRPENGRLDKELNAVLNSTQYAANKGCCVSVRLGTLSHLSAEQLVDQFSAALPKIVSRVEGGWENLKSLEVKTAKSVSLPVWNCDLKDLWVGAKEVPVDEETAEASDEDDDDEEEDEEEEEEDHEDSGDDDAEEGEEEAVAAPVKAAKRAAAVPTKASAASKDAVGAKTAKRKEEADSSKKEQSKKRRSS</sequence>
<dbReference type="AlphaFoldDB" id="A0A316W8C8"/>
<dbReference type="GO" id="GO:0005840">
    <property type="term" value="C:ribosome"/>
    <property type="evidence" value="ECO:0007669"/>
    <property type="project" value="UniProtKB-KW"/>
</dbReference>
<gene>
    <name evidence="2" type="ORF">IE81DRAFT_339329</name>
</gene>
<reference evidence="2 3" key="1">
    <citation type="journal article" date="2018" name="Mol. Biol. Evol.">
        <title>Broad Genomic Sampling Reveals a Smut Pathogenic Ancestry of the Fungal Clade Ustilaginomycotina.</title>
        <authorList>
            <person name="Kijpornyongpan T."/>
            <person name="Mondo S.J."/>
            <person name="Barry K."/>
            <person name="Sandor L."/>
            <person name="Lee J."/>
            <person name="Lipzen A."/>
            <person name="Pangilinan J."/>
            <person name="LaButti K."/>
            <person name="Hainaut M."/>
            <person name="Henrissat B."/>
            <person name="Grigoriev I.V."/>
            <person name="Spatafora J.W."/>
            <person name="Aime M.C."/>
        </authorList>
    </citation>
    <scope>NUCLEOTIDE SEQUENCE [LARGE SCALE GENOMIC DNA]</scope>
    <source>
        <strain evidence="2 3">MCA 4658</strain>
    </source>
</reference>
<dbReference type="SUPFAM" id="SSF56808">
    <property type="entry name" value="Ribosomal protein L1"/>
    <property type="match status" value="1"/>
</dbReference>
<feature type="region of interest" description="Disordered" evidence="1">
    <location>
        <begin position="1"/>
        <end position="46"/>
    </location>
</feature>
<feature type="compositionally biased region" description="Acidic residues" evidence="1">
    <location>
        <begin position="306"/>
        <end position="347"/>
    </location>
</feature>
<protein>
    <submittedName>
        <fullName evidence="2">Ribosomal protein L1</fullName>
    </submittedName>
</protein>
<dbReference type="FunCoup" id="A0A316W8C8">
    <property type="interactions" value="513"/>
</dbReference>
<dbReference type="CDD" id="cd00403">
    <property type="entry name" value="Ribosomal_L1"/>
    <property type="match status" value="1"/>
</dbReference>
<feature type="compositionally biased region" description="Basic and acidic residues" evidence="1">
    <location>
        <begin position="380"/>
        <end position="390"/>
    </location>
</feature>
<organism evidence="2 3">
    <name type="scientific">Ceraceosorus guamensis</name>
    <dbReference type="NCBI Taxonomy" id="1522189"/>
    <lineage>
        <taxon>Eukaryota</taxon>
        <taxon>Fungi</taxon>
        <taxon>Dikarya</taxon>
        <taxon>Basidiomycota</taxon>
        <taxon>Ustilaginomycotina</taxon>
        <taxon>Exobasidiomycetes</taxon>
        <taxon>Ceraceosorales</taxon>
        <taxon>Ceraceosoraceae</taxon>
        <taxon>Ceraceosorus</taxon>
    </lineage>
</organism>
<dbReference type="RefSeq" id="XP_025372528.1">
    <property type="nucleotide sequence ID" value="XM_025515571.1"/>
</dbReference>
<feature type="region of interest" description="Disordered" evidence="1">
    <location>
        <begin position="303"/>
        <end position="398"/>
    </location>
</feature>
<feature type="compositionally biased region" description="Low complexity" evidence="1">
    <location>
        <begin position="348"/>
        <end position="370"/>
    </location>
</feature>
<dbReference type="Pfam" id="PF00687">
    <property type="entry name" value="Ribosomal_L1"/>
    <property type="match status" value="1"/>
</dbReference>
<dbReference type="InterPro" id="IPR028364">
    <property type="entry name" value="Ribosomal_uL1/biogenesis"/>
</dbReference>
<dbReference type="InterPro" id="IPR023674">
    <property type="entry name" value="Ribosomal_uL1-like"/>
</dbReference>
<keyword evidence="2" id="KW-0689">Ribosomal protein</keyword>
<dbReference type="GeneID" id="37037441"/>
<keyword evidence="3" id="KW-1185">Reference proteome</keyword>
<dbReference type="STRING" id="1522189.A0A316W8C8"/>
<keyword evidence="2" id="KW-0687">Ribonucleoprotein</keyword>
<dbReference type="Gene3D" id="3.40.50.790">
    <property type="match status" value="1"/>
</dbReference>
<evidence type="ECO:0000256" key="1">
    <source>
        <dbReference type="SAM" id="MobiDB-lite"/>
    </source>
</evidence>
<feature type="compositionally biased region" description="Polar residues" evidence="1">
    <location>
        <begin position="23"/>
        <end position="38"/>
    </location>
</feature>